<keyword evidence="3 9" id="KW-0418">Kinase</keyword>
<dbReference type="Proteomes" id="UP000064967">
    <property type="component" value="Chromosome"/>
</dbReference>
<sequence>MAAKLARSQRTHARGSPTSAGSGQGVRSLLKVGDLLAGKYRVQRILGEGGMGVVVAAHHELLDQQVAVKLLYQDIADREAQSRLLLEARACAKLQSDHVARVVDVDTGADGLPFIVMELLDGADLCQIADARGALPRWLVVDYVLQALEGLAHAHVRGIVHRDLKPSNLFLANRADGTQIIKILDFGISKTNDGAPSGHERNHAAQLTGGRSVLGSPPYMSPEQVRSPKTVDHRTDIWSLGICMYELLTNSMPFGGEELQETFAQILEKQPVPIRHLVHGVPEGLEHVVMRCLAKRREERFNDVGELARALVPFGSGSWIKSADRVGATLSRGFEDISSATRLNLTGINQAMARTAIPSSPSRRGESNGPELTGTASTVARRFTMLETKSAWLIATPAILGIVIGGAALFRARVLAATEPAPPPPVQTVLELPADPSDETTSGATAVPVPTGIVTAPVFTAGPENEAATGPAPQGTVLAASAPSAPASAGTAKHATTAAPVRSATPSTKKSSSGSKPGLPAGLPRERQ</sequence>
<gene>
    <name evidence="9" type="ORF">AKJ09_09193</name>
</gene>
<reference evidence="9 10" key="1">
    <citation type="submission" date="2015-08" db="EMBL/GenBank/DDBJ databases">
        <authorList>
            <person name="Babu N.S."/>
            <person name="Beckwith C.J."/>
            <person name="Beseler K.G."/>
            <person name="Brison A."/>
            <person name="Carone J.V."/>
            <person name="Caskin T.P."/>
            <person name="Diamond M."/>
            <person name="Durham M.E."/>
            <person name="Foxe J.M."/>
            <person name="Go M."/>
            <person name="Henderson B.A."/>
            <person name="Jones I.B."/>
            <person name="McGettigan J.A."/>
            <person name="Micheletti S.J."/>
            <person name="Nasrallah M.E."/>
            <person name="Ortiz D."/>
            <person name="Piller C.R."/>
            <person name="Privatt S.R."/>
            <person name="Schneider S.L."/>
            <person name="Sharp S."/>
            <person name="Smith T.C."/>
            <person name="Stanton J.D."/>
            <person name="Ullery H.E."/>
            <person name="Wilson R.J."/>
            <person name="Serrano M.G."/>
            <person name="Buck G."/>
            <person name="Lee V."/>
            <person name="Wang Y."/>
            <person name="Carvalho R."/>
            <person name="Voegtly L."/>
            <person name="Shi R."/>
            <person name="Duckworth R."/>
            <person name="Johnson A."/>
            <person name="Loviza R."/>
            <person name="Walstead R."/>
            <person name="Shah Z."/>
            <person name="Kiflezghi M."/>
            <person name="Wade K."/>
            <person name="Ball S.L."/>
            <person name="Bradley K.W."/>
            <person name="Asai D.J."/>
            <person name="Bowman C.A."/>
            <person name="Russell D.A."/>
            <person name="Pope W.H."/>
            <person name="Jacobs-Sera D."/>
            <person name="Hendrix R.W."/>
            <person name="Hatfull G.F."/>
        </authorList>
    </citation>
    <scope>NUCLEOTIDE SEQUENCE [LARGE SCALE GENOMIC DNA]</scope>
    <source>
        <strain evidence="9 10">DSM 27648</strain>
    </source>
</reference>
<evidence type="ECO:0000256" key="2">
    <source>
        <dbReference type="ARBA" id="ARBA00022741"/>
    </source>
</evidence>
<dbReference type="PROSITE" id="PS00107">
    <property type="entry name" value="PROTEIN_KINASE_ATP"/>
    <property type="match status" value="1"/>
</dbReference>
<evidence type="ECO:0000256" key="5">
    <source>
        <dbReference type="PROSITE-ProRule" id="PRU10141"/>
    </source>
</evidence>
<dbReference type="AlphaFoldDB" id="A0A0K1QAT1"/>
<dbReference type="GO" id="GO:0005524">
    <property type="term" value="F:ATP binding"/>
    <property type="evidence" value="ECO:0007669"/>
    <property type="project" value="UniProtKB-UniRule"/>
</dbReference>
<dbReference type="PROSITE" id="PS50011">
    <property type="entry name" value="PROTEIN_KINASE_DOM"/>
    <property type="match status" value="1"/>
</dbReference>
<dbReference type="Gene3D" id="1.10.510.10">
    <property type="entry name" value="Transferase(Phosphotransferase) domain 1"/>
    <property type="match status" value="1"/>
</dbReference>
<evidence type="ECO:0000313" key="9">
    <source>
        <dbReference type="EMBL" id="AKV02530.1"/>
    </source>
</evidence>
<dbReference type="KEGG" id="llu:AKJ09_09193"/>
<dbReference type="PANTHER" id="PTHR43289">
    <property type="entry name" value="MITOGEN-ACTIVATED PROTEIN KINASE KINASE KINASE 20-RELATED"/>
    <property type="match status" value="1"/>
</dbReference>
<name>A0A0K1QAT1_9BACT</name>
<feature type="domain" description="Protein kinase" evidence="8">
    <location>
        <begin position="40"/>
        <end position="312"/>
    </location>
</feature>
<dbReference type="Gene3D" id="3.30.200.20">
    <property type="entry name" value="Phosphorylase Kinase, domain 1"/>
    <property type="match status" value="1"/>
</dbReference>
<dbReference type="EMBL" id="CP012333">
    <property type="protein sequence ID" value="AKV02530.1"/>
    <property type="molecule type" value="Genomic_DNA"/>
</dbReference>
<evidence type="ECO:0000256" key="4">
    <source>
        <dbReference type="ARBA" id="ARBA00022840"/>
    </source>
</evidence>
<dbReference type="InterPro" id="IPR011009">
    <property type="entry name" value="Kinase-like_dom_sf"/>
</dbReference>
<feature type="region of interest" description="Disordered" evidence="6">
    <location>
        <begin position="462"/>
        <end position="528"/>
    </location>
</feature>
<dbReference type="PROSITE" id="PS00108">
    <property type="entry name" value="PROTEIN_KINASE_ST"/>
    <property type="match status" value="1"/>
</dbReference>
<keyword evidence="4 5" id="KW-0067">ATP-binding</keyword>
<evidence type="ECO:0000256" key="3">
    <source>
        <dbReference type="ARBA" id="ARBA00022777"/>
    </source>
</evidence>
<evidence type="ECO:0000256" key="1">
    <source>
        <dbReference type="ARBA" id="ARBA00022679"/>
    </source>
</evidence>
<dbReference type="STRING" id="1391654.AKJ09_09193"/>
<feature type="region of interest" description="Disordered" evidence="6">
    <location>
        <begin position="208"/>
        <end position="228"/>
    </location>
</feature>
<feature type="compositionally biased region" description="Low complexity" evidence="6">
    <location>
        <begin position="503"/>
        <end position="528"/>
    </location>
</feature>
<keyword evidence="9" id="KW-0723">Serine/threonine-protein kinase</keyword>
<keyword evidence="7" id="KW-0472">Membrane</keyword>
<feature type="transmembrane region" description="Helical" evidence="7">
    <location>
        <begin position="391"/>
        <end position="410"/>
    </location>
</feature>
<feature type="binding site" evidence="5">
    <location>
        <position position="69"/>
    </location>
    <ligand>
        <name>ATP</name>
        <dbReference type="ChEBI" id="CHEBI:30616"/>
    </ligand>
</feature>
<keyword evidence="1" id="KW-0808">Transferase</keyword>
<evidence type="ECO:0000256" key="6">
    <source>
        <dbReference type="SAM" id="MobiDB-lite"/>
    </source>
</evidence>
<feature type="region of interest" description="Disordered" evidence="6">
    <location>
        <begin position="354"/>
        <end position="375"/>
    </location>
</feature>
<keyword evidence="10" id="KW-1185">Reference proteome</keyword>
<dbReference type="PANTHER" id="PTHR43289:SF6">
    <property type="entry name" value="SERINE_THREONINE-PROTEIN KINASE NEKL-3"/>
    <property type="match status" value="1"/>
</dbReference>
<proteinExistence type="predicted"/>
<evidence type="ECO:0000256" key="7">
    <source>
        <dbReference type="SAM" id="Phobius"/>
    </source>
</evidence>
<feature type="region of interest" description="Disordered" evidence="6">
    <location>
        <begin position="421"/>
        <end position="449"/>
    </location>
</feature>
<feature type="region of interest" description="Disordered" evidence="6">
    <location>
        <begin position="1"/>
        <end position="25"/>
    </location>
</feature>
<keyword evidence="2 5" id="KW-0547">Nucleotide-binding</keyword>
<dbReference type="GO" id="GO:0004674">
    <property type="term" value="F:protein serine/threonine kinase activity"/>
    <property type="evidence" value="ECO:0007669"/>
    <property type="project" value="UniProtKB-KW"/>
</dbReference>
<evidence type="ECO:0000259" key="8">
    <source>
        <dbReference type="PROSITE" id="PS50011"/>
    </source>
</evidence>
<dbReference type="SMART" id="SM00220">
    <property type="entry name" value="S_TKc"/>
    <property type="match status" value="1"/>
</dbReference>
<dbReference type="RefSeq" id="WP_169928295.1">
    <property type="nucleotide sequence ID" value="NZ_CP012333.1"/>
</dbReference>
<dbReference type="InterPro" id="IPR017441">
    <property type="entry name" value="Protein_kinase_ATP_BS"/>
</dbReference>
<dbReference type="InterPro" id="IPR008271">
    <property type="entry name" value="Ser/Thr_kinase_AS"/>
</dbReference>
<dbReference type="InterPro" id="IPR000719">
    <property type="entry name" value="Prot_kinase_dom"/>
</dbReference>
<keyword evidence="7" id="KW-0812">Transmembrane</keyword>
<evidence type="ECO:0000313" key="10">
    <source>
        <dbReference type="Proteomes" id="UP000064967"/>
    </source>
</evidence>
<accession>A0A0K1QAT1</accession>
<organism evidence="9 10">
    <name type="scientific">Labilithrix luteola</name>
    <dbReference type="NCBI Taxonomy" id="1391654"/>
    <lineage>
        <taxon>Bacteria</taxon>
        <taxon>Pseudomonadati</taxon>
        <taxon>Myxococcota</taxon>
        <taxon>Polyangia</taxon>
        <taxon>Polyangiales</taxon>
        <taxon>Labilitrichaceae</taxon>
        <taxon>Labilithrix</taxon>
    </lineage>
</organism>
<dbReference type="CDD" id="cd14014">
    <property type="entry name" value="STKc_PknB_like"/>
    <property type="match status" value="1"/>
</dbReference>
<keyword evidence="7" id="KW-1133">Transmembrane helix</keyword>
<dbReference type="Pfam" id="PF00069">
    <property type="entry name" value="Pkinase"/>
    <property type="match status" value="1"/>
</dbReference>
<feature type="compositionally biased region" description="Low complexity" evidence="6">
    <location>
        <begin position="479"/>
        <end position="489"/>
    </location>
</feature>
<protein>
    <submittedName>
        <fullName evidence="9">Serine/threonine protein kinase</fullName>
    </submittedName>
</protein>
<dbReference type="SUPFAM" id="SSF56112">
    <property type="entry name" value="Protein kinase-like (PK-like)"/>
    <property type="match status" value="1"/>
</dbReference>